<proteinExistence type="predicted"/>
<evidence type="ECO:0000259" key="2">
    <source>
        <dbReference type="Pfam" id="PF07992"/>
    </source>
</evidence>
<reference evidence="3" key="2">
    <citation type="submission" date="2023-01" db="EMBL/GenBank/DDBJ databases">
        <authorList>
            <person name="Sun Q."/>
            <person name="Evtushenko L."/>
        </authorList>
    </citation>
    <scope>NUCLEOTIDE SEQUENCE</scope>
    <source>
        <strain evidence="3">VKM B-2935</strain>
    </source>
</reference>
<protein>
    <submittedName>
        <fullName evidence="3">Oxidoreductase</fullName>
    </submittedName>
</protein>
<dbReference type="PRINTS" id="PR00469">
    <property type="entry name" value="PNDRDTASEII"/>
</dbReference>
<dbReference type="Gene3D" id="1.10.10.1100">
    <property type="entry name" value="BFD-like [2Fe-2S]-binding domain"/>
    <property type="match status" value="1"/>
</dbReference>
<evidence type="ECO:0000313" key="3">
    <source>
        <dbReference type="EMBL" id="GLK87804.1"/>
    </source>
</evidence>
<comment type="caution">
    <text evidence="3">The sequence shown here is derived from an EMBL/GenBank/DDBJ whole genome shotgun (WGS) entry which is preliminary data.</text>
</comment>
<dbReference type="InterPro" id="IPR036188">
    <property type="entry name" value="FAD/NAD-bd_sf"/>
</dbReference>
<dbReference type="InterPro" id="IPR051691">
    <property type="entry name" value="Metab_Enz_Cyan_OpOx_G3PDH"/>
</dbReference>
<dbReference type="PANTHER" id="PTHR42949:SF3">
    <property type="entry name" value="ANAEROBIC GLYCEROL-3-PHOSPHATE DEHYDROGENASE SUBUNIT B"/>
    <property type="match status" value="1"/>
</dbReference>
<keyword evidence="1" id="KW-0560">Oxidoreductase</keyword>
<dbReference type="SUPFAM" id="SSF51905">
    <property type="entry name" value="FAD/NAD(P)-binding domain"/>
    <property type="match status" value="1"/>
</dbReference>
<dbReference type="InterPro" id="IPR017224">
    <property type="entry name" value="Opine_Oxase_asu/HCN_bsu"/>
</dbReference>
<organism evidence="3 4">
    <name type="scientific">Pseudomonas turukhanskensis</name>
    <dbReference type="NCBI Taxonomy" id="1806536"/>
    <lineage>
        <taxon>Bacteria</taxon>
        <taxon>Pseudomonadati</taxon>
        <taxon>Pseudomonadota</taxon>
        <taxon>Gammaproteobacteria</taxon>
        <taxon>Pseudomonadales</taxon>
        <taxon>Pseudomonadaceae</taxon>
        <taxon>Pseudomonas</taxon>
    </lineage>
</organism>
<gene>
    <name evidence="3" type="ORF">GCM10017655_08660</name>
</gene>
<dbReference type="InterPro" id="IPR023753">
    <property type="entry name" value="FAD/NAD-binding_dom"/>
</dbReference>
<dbReference type="GO" id="GO:0016491">
    <property type="term" value="F:oxidoreductase activity"/>
    <property type="evidence" value="ECO:0007669"/>
    <property type="project" value="UniProtKB-KW"/>
</dbReference>
<accession>A0A9W6NDN0</accession>
<evidence type="ECO:0000313" key="4">
    <source>
        <dbReference type="Proteomes" id="UP001143328"/>
    </source>
</evidence>
<keyword evidence="4" id="KW-1185">Reference proteome</keyword>
<dbReference type="AlphaFoldDB" id="A0A9W6NDN0"/>
<dbReference type="PIRSF" id="PIRSF037495">
    <property type="entry name" value="Opine_OX_OoxA/HcnB"/>
    <property type="match status" value="1"/>
</dbReference>
<name>A0A9W6NDN0_9PSED</name>
<evidence type="ECO:0000256" key="1">
    <source>
        <dbReference type="ARBA" id="ARBA00023002"/>
    </source>
</evidence>
<dbReference type="EMBL" id="BSFN01000002">
    <property type="protein sequence ID" value="GLK87804.1"/>
    <property type="molecule type" value="Genomic_DNA"/>
</dbReference>
<dbReference type="InterPro" id="IPR041854">
    <property type="entry name" value="BFD-like_2Fe2S-bd_dom_sf"/>
</dbReference>
<dbReference type="PRINTS" id="PR00368">
    <property type="entry name" value="FADPNR"/>
</dbReference>
<dbReference type="Proteomes" id="UP001143328">
    <property type="component" value="Unassembled WGS sequence"/>
</dbReference>
<sequence>MKRDVDLLILGAGPAGMAAAVAASASGQRIALVDDNPATGGQIWRAGAQAPRYPAAENLRAQLAAAKNVECFTATRVIAQTGAHELLLENPLHSWRIGYTQLILCTGAREVLLPFPGWTLPGVTGAGGLQALIKGGVPVRGERVVVAGSGPLLLASAASAKAAGARIECIAEQASLASLAAFALQLPRWPGKLRQAIELFDRHYQPHSHVVEALGDGRVQAVRIRRGSRLVEIPCDRLACGFGLRANTELAQTLGCAIEAQAVVVDNLQRTSLAGHFAAGECTGIGGNELAQVEGAIAGFAAVGLLAEAQALTARRRHWQRFADLLKRHFALDPELKSLPTADTVLCRCEDVPYGAVAQQASWRQAKLHSRCGMGACQGRVCGTAAEVLLGWPTPTLRAPFVPARVDSLLHAAALSSAAPTAVE</sequence>
<dbReference type="RefSeq" id="WP_271194057.1">
    <property type="nucleotide sequence ID" value="NZ_BSFN01000002.1"/>
</dbReference>
<reference evidence="3" key="1">
    <citation type="journal article" date="2014" name="Int. J. Syst. Evol. Microbiol.">
        <title>Complete genome sequence of Corynebacterium casei LMG S-19264T (=DSM 44701T), isolated from a smear-ripened cheese.</title>
        <authorList>
            <consortium name="US DOE Joint Genome Institute (JGI-PGF)"/>
            <person name="Walter F."/>
            <person name="Albersmeier A."/>
            <person name="Kalinowski J."/>
            <person name="Ruckert C."/>
        </authorList>
    </citation>
    <scope>NUCLEOTIDE SEQUENCE</scope>
    <source>
        <strain evidence="3">VKM B-2935</strain>
    </source>
</reference>
<dbReference type="Pfam" id="PF07992">
    <property type="entry name" value="Pyr_redox_2"/>
    <property type="match status" value="1"/>
</dbReference>
<feature type="domain" description="FAD/NAD(P)-binding" evidence="2">
    <location>
        <begin position="6"/>
        <end position="293"/>
    </location>
</feature>
<dbReference type="Gene3D" id="3.50.50.60">
    <property type="entry name" value="FAD/NAD(P)-binding domain"/>
    <property type="match status" value="2"/>
</dbReference>
<dbReference type="PANTHER" id="PTHR42949">
    <property type="entry name" value="ANAEROBIC GLYCEROL-3-PHOSPHATE DEHYDROGENASE SUBUNIT B"/>
    <property type="match status" value="1"/>
</dbReference>